<keyword evidence="1" id="KW-0472">Membrane</keyword>
<gene>
    <name evidence="3" type="ORF">QWY29_18745</name>
</gene>
<feature type="signal peptide" evidence="2">
    <location>
        <begin position="1"/>
        <end position="18"/>
    </location>
</feature>
<evidence type="ECO:0000256" key="2">
    <source>
        <dbReference type="SAM" id="SignalP"/>
    </source>
</evidence>
<evidence type="ECO:0000256" key="1">
    <source>
        <dbReference type="SAM" id="Phobius"/>
    </source>
</evidence>
<keyword evidence="4" id="KW-1185">Reference proteome</keyword>
<keyword evidence="2" id="KW-0732">Signal</keyword>
<organism evidence="3 4">
    <name type="scientific">Nocardioides abyssi</name>
    <dbReference type="NCBI Taxonomy" id="3058370"/>
    <lineage>
        <taxon>Bacteria</taxon>
        <taxon>Bacillati</taxon>
        <taxon>Actinomycetota</taxon>
        <taxon>Actinomycetes</taxon>
        <taxon>Propionibacteriales</taxon>
        <taxon>Nocardioidaceae</taxon>
        <taxon>Nocardioides</taxon>
    </lineage>
</organism>
<reference evidence="3" key="1">
    <citation type="submission" date="2023-06" db="EMBL/GenBank/DDBJ databases">
        <title>Draft genome sequence of Nocardioides sp. SOB72.</title>
        <authorList>
            <person name="Zhang G."/>
        </authorList>
    </citation>
    <scope>NUCLEOTIDE SEQUENCE</scope>
    <source>
        <strain evidence="3">SOB72</strain>
    </source>
</reference>
<comment type="caution">
    <text evidence="3">The sequence shown here is derived from an EMBL/GenBank/DDBJ whole genome shotgun (WGS) entry which is preliminary data.</text>
</comment>
<dbReference type="EMBL" id="JAUHJR010000012">
    <property type="protein sequence ID" value="MDN4163414.1"/>
    <property type="molecule type" value="Genomic_DNA"/>
</dbReference>
<dbReference type="PROSITE" id="PS51257">
    <property type="entry name" value="PROKAR_LIPOPROTEIN"/>
    <property type="match status" value="1"/>
</dbReference>
<feature type="chain" id="PRO_5046902937" evidence="2">
    <location>
        <begin position="19"/>
        <end position="182"/>
    </location>
</feature>
<dbReference type="Proteomes" id="UP001168537">
    <property type="component" value="Unassembled WGS sequence"/>
</dbReference>
<name>A0ABT8EZA5_9ACTN</name>
<proteinExistence type="predicted"/>
<evidence type="ECO:0000313" key="4">
    <source>
        <dbReference type="Proteomes" id="UP001168537"/>
    </source>
</evidence>
<keyword evidence="1" id="KW-1133">Transmembrane helix</keyword>
<keyword evidence="1" id="KW-0812">Transmembrane</keyword>
<feature type="transmembrane region" description="Helical" evidence="1">
    <location>
        <begin position="154"/>
        <end position="175"/>
    </location>
</feature>
<accession>A0ABT8EZA5</accession>
<protein>
    <submittedName>
        <fullName evidence="3">Uncharacterized protein</fullName>
    </submittedName>
</protein>
<evidence type="ECO:0000313" key="3">
    <source>
        <dbReference type="EMBL" id="MDN4163414.1"/>
    </source>
</evidence>
<sequence length="182" mass="19028">MRLLRPCAALLLAALALAAPVPVGALAGPAAALSCVDHEQVVAEATVLFTGRVVDTDDGALEVEVAEVRRGEPPVDPDRGTVRLVVEAQEYGVWPTDDGDLADGYRSGSTWLFAPYERDDAWRVSPCDAWVVAGRGATWERSGTATGAPFDAPAVLAGSAVAVVAVGGLALWLVLRRRTPRG</sequence>
<dbReference type="RefSeq" id="WP_300962727.1">
    <property type="nucleotide sequence ID" value="NZ_JAUHJR010000012.1"/>
</dbReference>